<keyword evidence="2" id="KW-0812">Transmembrane</keyword>
<evidence type="ECO:0000313" key="4">
    <source>
        <dbReference type="Proteomes" id="UP000230233"/>
    </source>
</evidence>
<evidence type="ECO:0000313" key="3">
    <source>
        <dbReference type="EMBL" id="PIC48379.1"/>
    </source>
</evidence>
<evidence type="ECO:0000256" key="2">
    <source>
        <dbReference type="SAM" id="Phobius"/>
    </source>
</evidence>
<accession>A0A2G5V9D0</accession>
<organism evidence="3 4">
    <name type="scientific">Caenorhabditis nigoni</name>
    <dbReference type="NCBI Taxonomy" id="1611254"/>
    <lineage>
        <taxon>Eukaryota</taxon>
        <taxon>Metazoa</taxon>
        <taxon>Ecdysozoa</taxon>
        <taxon>Nematoda</taxon>
        <taxon>Chromadorea</taxon>
        <taxon>Rhabditida</taxon>
        <taxon>Rhabditina</taxon>
        <taxon>Rhabditomorpha</taxon>
        <taxon>Rhabditoidea</taxon>
        <taxon>Rhabditidae</taxon>
        <taxon>Peloderinae</taxon>
        <taxon>Caenorhabditis</taxon>
    </lineage>
</organism>
<keyword evidence="4" id="KW-1185">Reference proteome</keyword>
<protein>
    <submittedName>
        <fullName evidence="3">Uncharacterized protein</fullName>
    </submittedName>
</protein>
<dbReference type="EMBL" id="PDUG01000002">
    <property type="protein sequence ID" value="PIC48379.1"/>
    <property type="molecule type" value="Genomic_DNA"/>
</dbReference>
<feature type="compositionally biased region" description="Low complexity" evidence="1">
    <location>
        <begin position="34"/>
        <end position="43"/>
    </location>
</feature>
<name>A0A2G5V9D0_9PELO</name>
<comment type="caution">
    <text evidence="3">The sequence shown here is derived from an EMBL/GenBank/DDBJ whole genome shotgun (WGS) entry which is preliminary data.</text>
</comment>
<dbReference type="AlphaFoldDB" id="A0A2G5V9D0"/>
<dbReference type="Proteomes" id="UP000230233">
    <property type="component" value="Chromosome II"/>
</dbReference>
<feature type="region of interest" description="Disordered" evidence="1">
    <location>
        <begin position="314"/>
        <end position="346"/>
    </location>
</feature>
<sequence length="415" mass="46276">MSSTPRKDSSGEATNGSPLLVKNLLKPEPEVIVSSTPMSPSSSDGGLPLMGPSNLEIRIPNESPASSTCSTSFNSSPTISVTNTSSPAPGTSSPAPGSSVNSKNAGNRNYPLLYAKKFFADQNSDQNGFIVVPDWLQVVSYDIPEGSFETGWQKHAYEVFLMQLSLKEASKDGGLSHEGSSDVIELHEDEAQAPPASRDEIMLKDVLQLESWPEIYRIWKFCWKLPNGTWQVPSGLLNPSGSQKLPQPVSRLPTWKALRNQCLRMMNIDGTPFEQNEFEVLRKWVKMEHEEQIAKGWIVVMTLKEQKELGELGEPPKKRLYASGSSTPTSEATTPTSGGSGGSSSSQMKSDALVVLNLVSCFLVYLGFRREDRRQRQKIECYRQRDQFQRRMLLCQRRTDRCQRREGLEVDRRLK</sequence>
<proteinExistence type="predicted"/>
<feature type="region of interest" description="Disordered" evidence="1">
    <location>
        <begin position="1"/>
        <end position="104"/>
    </location>
</feature>
<keyword evidence="2" id="KW-0472">Membrane</keyword>
<gene>
    <name evidence="3" type="primary">Cnig_chr_II.g7370</name>
    <name evidence="3" type="ORF">B9Z55_007370</name>
</gene>
<feature type="transmembrane region" description="Helical" evidence="2">
    <location>
        <begin position="352"/>
        <end position="368"/>
    </location>
</feature>
<keyword evidence="2" id="KW-1133">Transmembrane helix</keyword>
<reference evidence="4" key="1">
    <citation type="submission" date="2017-10" db="EMBL/GenBank/DDBJ databases">
        <title>Rapid genome shrinkage in a self-fertile nematode reveals novel sperm competition proteins.</title>
        <authorList>
            <person name="Yin D."/>
            <person name="Schwarz E.M."/>
            <person name="Thomas C.G."/>
            <person name="Felde R.L."/>
            <person name="Korf I.F."/>
            <person name="Cutter A.D."/>
            <person name="Schartner C.M."/>
            <person name="Ralston E.J."/>
            <person name="Meyer B.J."/>
            <person name="Haag E.S."/>
        </authorList>
    </citation>
    <scope>NUCLEOTIDE SEQUENCE [LARGE SCALE GENOMIC DNA]</scope>
    <source>
        <strain evidence="4">JU1422</strain>
    </source>
</reference>
<feature type="compositionally biased region" description="Low complexity" evidence="1">
    <location>
        <begin position="63"/>
        <end position="99"/>
    </location>
</feature>
<feature type="compositionally biased region" description="Basic and acidic residues" evidence="1">
    <location>
        <begin position="1"/>
        <end position="10"/>
    </location>
</feature>
<evidence type="ECO:0000256" key="1">
    <source>
        <dbReference type="SAM" id="MobiDB-lite"/>
    </source>
</evidence>
<feature type="compositionally biased region" description="Low complexity" evidence="1">
    <location>
        <begin position="322"/>
        <end position="337"/>
    </location>
</feature>
<dbReference type="OrthoDB" id="10445887at2759"/>